<accession>A0A2P2MV14</accession>
<protein>
    <submittedName>
        <fullName evidence="1">Uncharacterized protein</fullName>
    </submittedName>
</protein>
<reference evidence="1" key="1">
    <citation type="submission" date="2018-02" db="EMBL/GenBank/DDBJ databases">
        <title>Rhizophora mucronata_Transcriptome.</title>
        <authorList>
            <person name="Meera S.P."/>
            <person name="Sreeshan A."/>
            <person name="Augustine A."/>
        </authorList>
    </citation>
    <scope>NUCLEOTIDE SEQUENCE</scope>
    <source>
        <tissue evidence="1">Leaf</tissue>
    </source>
</reference>
<name>A0A2P2MV14_RHIMU</name>
<evidence type="ECO:0000313" key="1">
    <source>
        <dbReference type="EMBL" id="MBX34059.1"/>
    </source>
</evidence>
<proteinExistence type="predicted"/>
<sequence length="25" mass="2972">MSWWDNSFILKHLQDNAGDCCQNVF</sequence>
<dbReference type="AlphaFoldDB" id="A0A2P2MV14"/>
<organism evidence="1">
    <name type="scientific">Rhizophora mucronata</name>
    <name type="common">Asiatic mangrove</name>
    <dbReference type="NCBI Taxonomy" id="61149"/>
    <lineage>
        <taxon>Eukaryota</taxon>
        <taxon>Viridiplantae</taxon>
        <taxon>Streptophyta</taxon>
        <taxon>Embryophyta</taxon>
        <taxon>Tracheophyta</taxon>
        <taxon>Spermatophyta</taxon>
        <taxon>Magnoliopsida</taxon>
        <taxon>eudicotyledons</taxon>
        <taxon>Gunneridae</taxon>
        <taxon>Pentapetalae</taxon>
        <taxon>rosids</taxon>
        <taxon>fabids</taxon>
        <taxon>Malpighiales</taxon>
        <taxon>Rhizophoraceae</taxon>
        <taxon>Rhizophora</taxon>
    </lineage>
</organism>
<dbReference type="EMBL" id="GGEC01053575">
    <property type="protein sequence ID" value="MBX34059.1"/>
    <property type="molecule type" value="Transcribed_RNA"/>
</dbReference>